<dbReference type="Pfam" id="PF04004">
    <property type="entry name" value="Leo1"/>
    <property type="match status" value="1"/>
</dbReference>
<dbReference type="GO" id="GO:1990269">
    <property type="term" value="F:RNA polymerase II C-terminal domain phosphoserine binding"/>
    <property type="evidence" value="ECO:0007669"/>
    <property type="project" value="TreeGrafter"/>
</dbReference>
<feature type="compositionally biased region" description="Acidic residues" evidence="1">
    <location>
        <begin position="283"/>
        <end position="303"/>
    </location>
</feature>
<evidence type="ECO:0008006" key="3">
    <source>
        <dbReference type="Google" id="ProtNLM"/>
    </source>
</evidence>
<feature type="region of interest" description="Disordered" evidence="1">
    <location>
        <begin position="247"/>
        <end position="311"/>
    </location>
</feature>
<dbReference type="PANTHER" id="PTHR23146:SF0">
    <property type="entry name" value="RNA POLYMERASE-ASSOCIATED PROTEIN LEO1"/>
    <property type="match status" value="1"/>
</dbReference>
<dbReference type="InterPro" id="IPR007149">
    <property type="entry name" value="Leo1"/>
</dbReference>
<dbReference type="GO" id="GO:0016593">
    <property type="term" value="C:Cdc73/Paf1 complex"/>
    <property type="evidence" value="ECO:0007669"/>
    <property type="project" value="InterPro"/>
</dbReference>
<feature type="compositionally biased region" description="Acidic residues" evidence="1">
    <location>
        <begin position="1"/>
        <end position="13"/>
    </location>
</feature>
<feature type="compositionally biased region" description="Acidic residues" evidence="1">
    <location>
        <begin position="31"/>
        <end position="41"/>
    </location>
</feature>
<sequence>MDDTRSEEEEKPEEEEKKQDFALPKFNSTFDEGEEPEPQDEQELILQAMPFDQPPRDATLHFFKLAGLAIEPRPFDKATFAVEEEELQEDSLKKLKKKIAPTTIRWRYALDSNKDLFRQSNARFVRWSDGSVHLFVGKEAFGVNIQDFKDYHDLFLRQRVSGSGESFLQSHGTLEKKIIVNPIDNVDRLKKEALLKMNSAKALENKRERPHFIASTSDPEKEKKQKELIEANRYELKRKFGRENSTQDLTNDYLEQGAGDEYDEEKEKESEARIMAAKRGQRDEEEEDEDFFENNSAEEEEEEPEKKKPRN</sequence>
<dbReference type="EMBL" id="GIBP01003747">
    <property type="protein sequence ID" value="NDV32716.1"/>
    <property type="molecule type" value="Transcribed_RNA"/>
</dbReference>
<accession>A0A6B2L6X5</accession>
<organism evidence="2">
    <name type="scientific">Arcella intermedia</name>
    <dbReference type="NCBI Taxonomy" id="1963864"/>
    <lineage>
        <taxon>Eukaryota</taxon>
        <taxon>Amoebozoa</taxon>
        <taxon>Tubulinea</taxon>
        <taxon>Elardia</taxon>
        <taxon>Arcellinida</taxon>
        <taxon>Sphaerothecina</taxon>
        <taxon>Arcellidae</taxon>
        <taxon>Arcella</taxon>
    </lineage>
</organism>
<evidence type="ECO:0000313" key="2">
    <source>
        <dbReference type="EMBL" id="NDV32716.1"/>
    </source>
</evidence>
<feature type="region of interest" description="Disordered" evidence="1">
    <location>
        <begin position="1"/>
        <end position="41"/>
    </location>
</feature>
<evidence type="ECO:0000256" key="1">
    <source>
        <dbReference type="SAM" id="MobiDB-lite"/>
    </source>
</evidence>
<proteinExistence type="predicted"/>
<reference evidence="2" key="1">
    <citation type="journal article" date="2020" name="J. Eukaryot. Microbiol.">
        <title>De novo Sequencing, Assembly and Annotation of the Transcriptome for the Free-Living Testate Amoeba Arcella intermedia.</title>
        <authorList>
            <person name="Ribeiro G.M."/>
            <person name="Porfirio-Sousa A.L."/>
            <person name="Maurer-Alcala X.X."/>
            <person name="Katz L.A."/>
            <person name="Lahr D.J.G."/>
        </authorList>
    </citation>
    <scope>NUCLEOTIDE SEQUENCE</scope>
</reference>
<dbReference type="GO" id="GO:0006368">
    <property type="term" value="P:transcription elongation by RNA polymerase II"/>
    <property type="evidence" value="ECO:0007669"/>
    <property type="project" value="InterPro"/>
</dbReference>
<dbReference type="AlphaFoldDB" id="A0A6B2L6X5"/>
<name>A0A6B2L6X5_9EUKA</name>
<dbReference type="GO" id="GO:0032968">
    <property type="term" value="P:positive regulation of transcription elongation by RNA polymerase II"/>
    <property type="evidence" value="ECO:0007669"/>
    <property type="project" value="TreeGrafter"/>
</dbReference>
<dbReference type="PANTHER" id="PTHR23146">
    <property type="entry name" value="LEO1 PROTEIN"/>
    <property type="match status" value="1"/>
</dbReference>
<protein>
    <recommendedName>
        <fullName evidence="3">Leo1-like protein</fullName>
    </recommendedName>
</protein>
<feature type="region of interest" description="Disordered" evidence="1">
    <location>
        <begin position="206"/>
        <end position="225"/>
    </location>
</feature>